<gene>
    <name evidence="4" type="ORF">EV209_3052</name>
</gene>
<organism evidence="4 5">
    <name type="scientific">Cuneatibacter caecimuris</name>
    <dbReference type="NCBI Taxonomy" id="1796618"/>
    <lineage>
        <taxon>Bacteria</taxon>
        <taxon>Bacillati</taxon>
        <taxon>Bacillota</taxon>
        <taxon>Clostridia</taxon>
        <taxon>Lachnospirales</taxon>
        <taxon>Lachnospiraceae</taxon>
        <taxon>Cuneatibacter</taxon>
    </lineage>
</organism>
<dbReference type="GO" id="GO:0045820">
    <property type="term" value="P:negative regulation of glycolytic process"/>
    <property type="evidence" value="ECO:0007669"/>
    <property type="project" value="TreeGrafter"/>
</dbReference>
<feature type="active site" description="Tele-phosphohistidine intermediate" evidence="2">
    <location>
        <position position="8"/>
    </location>
</feature>
<feature type="binding site" evidence="3">
    <location>
        <position position="57"/>
    </location>
    <ligand>
        <name>substrate</name>
    </ligand>
</feature>
<sequence length="205" mass="22958">MKLYLIRHGETDWNKMGRLQGRSDVPLNESGRTDAVRIGKALAEVPFDRIYSSPLKRAVETAHLIRGERDIPLVTDDRLMEMAFGSYEGNTFRDSKDPVMIEMMTRFFKAPETYCAPEGGEEFAQVCERTDEFLDFLGRTEKEDACVLIVGHGALLKALQLHPLGRSIAEFWGGGVQKNCAVSVLEEKGGQFTLLQDAEQMGAVR</sequence>
<dbReference type="AlphaFoldDB" id="A0A4Q7NZA7"/>
<dbReference type="GO" id="GO:0004331">
    <property type="term" value="F:fructose-2,6-bisphosphate 2-phosphatase activity"/>
    <property type="evidence" value="ECO:0007669"/>
    <property type="project" value="TreeGrafter"/>
</dbReference>
<keyword evidence="5" id="KW-1185">Reference proteome</keyword>
<feature type="binding site" evidence="3">
    <location>
        <begin position="7"/>
        <end position="14"/>
    </location>
    <ligand>
        <name>substrate</name>
    </ligand>
</feature>
<dbReference type="CDD" id="cd07067">
    <property type="entry name" value="HP_PGM_like"/>
    <property type="match status" value="1"/>
</dbReference>
<dbReference type="Proteomes" id="UP000292927">
    <property type="component" value="Unassembled WGS sequence"/>
</dbReference>
<evidence type="ECO:0000313" key="4">
    <source>
        <dbReference type="EMBL" id="RZS92338.1"/>
    </source>
</evidence>
<dbReference type="InterPro" id="IPR051695">
    <property type="entry name" value="Phosphoglycerate_Mutase"/>
</dbReference>
<dbReference type="PANTHER" id="PTHR46517:SF1">
    <property type="entry name" value="FRUCTOSE-2,6-BISPHOSPHATASE TIGAR"/>
    <property type="match status" value="1"/>
</dbReference>
<dbReference type="SUPFAM" id="SSF53254">
    <property type="entry name" value="Phosphoglycerate mutase-like"/>
    <property type="match status" value="1"/>
</dbReference>
<dbReference type="Pfam" id="PF00300">
    <property type="entry name" value="His_Phos_1"/>
    <property type="match status" value="1"/>
</dbReference>
<evidence type="ECO:0000256" key="1">
    <source>
        <dbReference type="ARBA" id="ARBA00022801"/>
    </source>
</evidence>
<evidence type="ECO:0000256" key="3">
    <source>
        <dbReference type="PIRSR" id="PIRSR613078-2"/>
    </source>
</evidence>
<keyword evidence="1" id="KW-0378">Hydrolase</keyword>
<dbReference type="GO" id="GO:0043456">
    <property type="term" value="P:regulation of pentose-phosphate shunt"/>
    <property type="evidence" value="ECO:0007669"/>
    <property type="project" value="TreeGrafter"/>
</dbReference>
<dbReference type="RefSeq" id="WP_165388951.1">
    <property type="nucleotide sequence ID" value="NZ_SGXF01000009.1"/>
</dbReference>
<comment type="caution">
    <text evidence="4">The sequence shown here is derived from an EMBL/GenBank/DDBJ whole genome shotgun (WGS) entry which is preliminary data.</text>
</comment>
<accession>A0A4Q7NZA7</accession>
<dbReference type="InterPro" id="IPR001345">
    <property type="entry name" value="PG/BPGM_mutase_AS"/>
</dbReference>
<dbReference type="Gene3D" id="3.40.50.1240">
    <property type="entry name" value="Phosphoglycerate mutase-like"/>
    <property type="match status" value="1"/>
</dbReference>
<protein>
    <submittedName>
        <fullName evidence="4">Putative phosphoglycerate mutase</fullName>
    </submittedName>
</protein>
<dbReference type="GO" id="GO:0005829">
    <property type="term" value="C:cytosol"/>
    <property type="evidence" value="ECO:0007669"/>
    <property type="project" value="TreeGrafter"/>
</dbReference>
<dbReference type="InterPro" id="IPR029033">
    <property type="entry name" value="His_PPase_superfam"/>
</dbReference>
<dbReference type="SMART" id="SM00855">
    <property type="entry name" value="PGAM"/>
    <property type="match status" value="1"/>
</dbReference>
<dbReference type="PROSITE" id="PS00175">
    <property type="entry name" value="PG_MUTASE"/>
    <property type="match status" value="1"/>
</dbReference>
<reference evidence="4 5" key="1">
    <citation type="submission" date="2019-02" db="EMBL/GenBank/DDBJ databases">
        <title>Genomic Encyclopedia of Type Strains, Phase IV (KMG-IV): sequencing the most valuable type-strain genomes for metagenomic binning, comparative biology and taxonomic classification.</title>
        <authorList>
            <person name="Goeker M."/>
        </authorList>
    </citation>
    <scope>NUCLEOTIDE SEQUENCE [LARGE SCALE GENOMIC DNA]</scope>
    <source>
        <strain evidence="4 5">DSM 29486</strain>
    </source>
</reference>
<name>A0A4Q7NZA7_9FIRM</name>
<dbReference type="PANTHER" id="PTHR46517">
    <property type="entry name" value="FRUCTOSE-2,6-BISPHOSPHATASE TIGAR"/>
    <property type="match status" value="1"/>
</dbReference>
<evidence type="ECO:0000256" key="2">
    <source>
        <dbReference type="PIRSR" id="PIRSR613078-1"/>
    </source>
</evidence>
<dbReference type="InterPro" id="IPR013078">
    <property type="entry name" value="His_Pase_superF_clade-1"/>
</dbReference>
<proteinExistence type="predicted"/>
<feature type="active site" description="Proton donor/acceptor" evidence="2">
    <location>
        <position position="81"/>
    </location>
</feature>
<evidence type="ECO:0000313" key="5">
    <source>
        <dbReference type="Proteomes" id="UP000292927"/>
    </source>
</evidence>
<dbReference type="EMBL" id="SGXF01000009">
    <property type="protein sequence ID" value="RZS92338.1"/>
    <property type="molecule type" value="Genomic_DNA"/>
</dbReference>